<evidence type="ECO:0000256" key="1">
    <source>
        <dbReference type="SAM" id="MobiDB-lite"/>
    </source>
</evidence>
<accession>A0AAE6BU41</accession>
<dbReference type="InterPro" id="IPR009492">
    <property type="entry name" value="TniQ"/>
</dbReference>
<feature type="domain" description="TniQ" evidence="2">
    <location>
        <begin position="26"/>
        <end position="156"/>
    </location>
</feature>
<evidence type="ECO:0000313" key="3">
    <source>
        <dbReference type="EMBL" id="QCM03416.1"/>
    </source>
</evidence>
<dbReference type="Proteomes" id="UP000298646">
    <property type="component" value="Plasmid pAtCFBP6624"/>
</dbReference>
<name>A0AAE6BU41_AGRTU</name>
<geneLocation type="plasmid" evidence="4">
    <name>patcfbp6624</name>
</geneLocation>
<feature type="region of interest" description="Disordered" evidence="1">
    <location>
        <begin position="331"/>
        <end position="356"/>
    </location>
</feature>
<dbReference type="EMBL" id="CP039909">
    <property type="protein sequence ID" value="QCM03416.1"/>
    <property type="molecule type" value="Genomic_DNA"/>
</dbReference>
<dbReference type="RefSeq" id="WP_137088047.1">
    <property type="nucleotide sequence ID" value="NZ_CP039909.1"/>
</dbReference>
<reference evidence="3 4" key="1">
    <citation type="submission" date="2019-04" db="EMBL/GenBank/DDBJ databases">
        <title>Complete genome sequence of Agrobacterium tumefaciens CFBP6624.</title>
        <authorList>
            <person name="Haryono M."/>
            <person name="Lin Y.-C."/>
            <person name="Lai E.-M."/>
            <person name="Kuo C.-H."/>
        </authorList>
    </citation>
    <scope>NUCLEOTIDE SEQUENCE [LARGE SCALE GENOMIC DNA]</scope>
    <source>
        <strain evidence="3 4">CFBP6624</strain>
        <plasmid evidence="4">patcfbp6624</plasmid>
    </source>
</reference>
<keyword evidence="3" id="KW-0614">Plasmid</keyword>
<organism evidence="3 4">
    <name type="scientific">Agrobacterium tumefaciens</name>
    <dbReference type="NCBI Taxonomy" id="358"/>
    <lineage>
        <taxon>Bacteria</taxon>
        <taxon>Pseudomonadati</taxon>
        <taxon>Pseudomonadota</taxon>
        <taxon>Alphaproteobacteria</taxon>
        <taxon>Hyphomicrobiales</taxon>
        <taxon>Rhizobiaceae</taxon>
        <taxon>Rhizobium/Agrobacterium group</taxon>
        <taxon>Agrobacterium</taxon>
        <taxon>Agrobacterium tumefaciens complex</taxon>
    </lineage>
</organism>
<evidence type="ECO:0000259" key="2">
    <source>
        <dbReference type="Pfam" id="PF06527"/>
    </source>
</evidence>
<proteinExistence type="predicted"/>
<dbReference type="AlphaFoldDB" id="A0AAE6BU41"/>
<protein>
    <recommendedName>
        <fullName evidence="2">TniQ domain-containing protein</fullName>
    </recommendedName>
</protein>
<sequence>MTAVDRLGPAIGIRERYRDVVSDKWPVIVTPQHDELLSSWLHRLAYANGIAPRPFARVLGLNAGMWSASLDLKLPTDVENLLRARTGISSQRLSAMMLTRSSLKPLLLPLRSSGRRDGSTWLQFCSRCLAEDAEPYFRRRWRLAIQVSCATHRCGLRDRCPSCHSRIEAFDQSELVPQHYCVHCGFDLRRASKVPMSPPAVRLDRCINDICRLEAITGSLRSGTLVQRLLRIPSVSDNFPTASLGSLSTSMRIRCVERLANRPTDWLTADEDAMAAHWRRSILLAGGHAPLIAKLADALEQKSQRRTTTIRRMPTAELSTLLGAYVRVMEGPPRRRSRKCRSTPSDGAQTRSEKGP</sequence>
<dbReference type="Pfam" id="PF06527">
    <property type="entry name" value="TniQ"/>
    <property type="match status" value="1"/>
</dbReference>
<evidence type="ECO:0000313" key="4">
    <source>
        <dbReference type="Proteomes" id="UP000298646"/>
    </source>
</evidence>
<gene>
    <name evidence="3" type="ORF">CFBP6624_24605</name>
</gene>